<feature type="transmembrane region" description="Helical" evidence="1">
    <location>
        <begin position="168"/>
        <end position="185"/>
    </location>
</feature>
<feature type="transmembrane region" description="Helical" evidence="1">
    <location>
        <begin position="215"/>
        <end position="233"/>
    </location>
</feature>
<gene>
    <name evidence="3" type="ORF">SAMN05216353_11831</name>
</gene>
<feature type="transmembrane region" description="Helical" evidence="1">
    <location>
        <begin position="145"/>
        <end position="162"/>
    </location>
</feature>
<dbReference type="Proteomes" id="UP000198897">
    <property type="component" value="Unassembled WGS sequence"/>
</dbReference>
<feature type="transmembrane region" description="Helical" evidence="1">
    <location>
        <begin position="341"/>
        <end position="362"/>
    </location>
</feature>
<keyword evidence="1" id="KW-0812">Transmembrane</keyword>
<name>A0A1I2NB60_9BACI</name>
<protein>
    <submittedName>
        <fullName evidence="3">Uncharacterized membrane protein</fullName>
    </submittedName>
</protein>
<evidence type="ECO:0000313" key="4">
    <source>
        <dbReference type="Proteomes" id="UP000198897"/>
    </source>
</evidence>
<keyword evidence="1" id="KW-1133">Transmembrane helix</keyword>
<dbReference type="RefSeq" id="WP_089752102.1">
    <property type="nucleotide sequence ID" value="NZ_FOOG01000018.1"/>
</dbReference>
<feature type="transmembrane region" description="Helical" evidence="1">
    <location>
        <begin position="94"/>
        <end position="113"/>
    </location>
</feature>
<reference evidence="4" key="1">
    <citation type="submission" date="2016-10" db="EMBL/GenBank/DDBJ databases">
        <authorList>
            <person name="Varghese N."/>
            <person name="Submissions S."/>
        </authorList>
    </citation>
    <scope>NUCLEOTIDE SEQUENCE [LARGE SCALE GENOMIC DNA]</scope>
    <source>
        <strain evidence="4">FP5</strain>
    </source>
</reference>
<dbReference type="AlphaFoldDB" id="A0A1I2NB60"/>
<evidence type="ECO:0000259" key="2">
    <source>
        <dbReference type="Pfam" id="PF09925"/>
    </source>
</evidence>
<sequence length="399" mass="45666">MKRETLIKESKEWVEERIISEEQREQLLERYPARQHKPLLLTFAAIFIGLGFLTFIASNWSAISDIFRMAIIIGSLLAFYVAGEKIYRKHSKRLGESLMLIALMIFGAGIFLTGQMYHFTSFSALPFFIWSIAAFSLYLLCKETLFFIAAAILTTVGQVYSGVTFGEFHIWTGLLFIVGLGWFTARGQRTDYSVWFGAGYLVQSLVFVLSSGYPYYWLINLILFLYLFDDAAAGKGQLRVLKTFSVISVFLILVFQVFFLGEGFVEVQTDSSFYFFIVWAVFFVGAVVRSAMSSTNYYWIDLLLFLPVFRFDFADGLSLGLLFVYSLLWLVSGYQQSVARWVNKGTAALLATTFIAYFQLAWDFMSRSLFFFIGGILLFALSFFLERKRRQVSKGEVTP</sequence>
<dbReference type="Pfam" id="PF09925">
    <property type="entry name" value="DUF2157"/>
    <property type="match status" value="1"/>
</dbReference>
<dbReference type="OrthoDB" id="5351773at2"/>
<feature type="domain" description="DUF2157" evidence="2">
    <location>
        <begin position="12"/>
        <end position="145"/>
    </location>
</feature>
<keyword evidence="1" id="KW-0472">Membrane</keyword>
<keyword evidence="4" id="KW-1185">Reference proteome</keyword>
<organism evidence="3 4">
    <name type="scientific">Halobacillus alkaliphilus</name>
    <dbReference type="NCBI Taxonomy" id="396056"/>
    <lineage>
        <taxon>Bacteria</taxon>
        <taxon>Bacillati</taxon>
        <taxon>Bacillota</taxon>
        <taxon>Bacilli</taxon>
        <taxon>Bacillales</taxon>
        <taxon>Bacillaceae</taxon>
        <taxon>Halobacillus</taxon>
    </lineage>
</organism>
<evidence type="ECO:0000313" key="3">
    <source>
        <dbReference type="EMBL" id="SFG00748.1"/>
    </source>
</evidence>
<feature type="transmembrane region" description="Helical" evidence="1">
    <location>
        <begin position="317"/>
        <end position="334"/>
    </location>
</feature>
<accession>A0A1I2NB60</accession>
<proteinExistence type="predicted"/>
<feature type="transmembrane region" description="Helical" evidence="1">
    <location>
        <begin position="368"/>
        <end position="385"/>
    </location>
</feature>
<evidence type="ECO:0000256" key="1">
    <source>
        <dbReference type="SAM" id="Phobius"/>
    </source>
</evidence>
<dbReference type="EMBL" id="FOOG01000018">
    <property type="protein sequence ID" value="SFG00748.1"/>
    <property type="molecule type" value="Genomic_DNA"/>
</dbReference>
<dbReference type="InterPro" id="IPR018677">
    <property type="entry name" value="DUF2157"/>
</dbReference>
<feature type="transmembrane region" description="Helical" evidence="1">
    <location>
        <begin position="240"/>
        <end position="259"/>
    </location>
</feature>
<feature type="transmembrane region" description="Helical" evidence="1">
    <location>
        <begin position="39"/>
        <end position="60"/>
    </location>
</feature>
<feature type="transmembrane region" description="Helical" evidence="1">
    <location>
        <begin position="119"/>
        <end position="140"/>
    </location>
</feature>
<feature type="transmembrane region" description="Helical" evidence="1">
    <location>
        <begin position="66"/>
        <end position="82"/>
    </location>
</feature>
<feature type="transmembrane region" description="Helical" evidence="1">
    <location>
        <begin position="271"/>
        <end position="288"/>
    </location>
</feature>